<feature type="coiled-coil region" evidence="1">
    <location>
        <begin position="84"/>
        <end position="111"/>
    </location>
</feature>
<dbReference type="VEuPathDB" id="GiardiaDB:SS50377_28536"/>
<evidence type="ECO:0000313" key="5">
    <source>
        <dbReference type="Proteomes" id="UP000018208"/>
    </source>
</evidence>
<proteinExistence type="predicted"/>
<reference evidence="3 4" key="1">
    <citation type="journal article" date="2014" name="PLoS Genet.">
        <title>The Genome of Spironucleus salmonicida Highlights a Fish Pathogen Adapted to Fluctuating Environments.</title>
        <authorList>
            <person name="Xu F."/>
            <person name="Jerlstrom-Hultqvist J."/>
            <person name="Einarsson E."/>
            <person name="Astvaldsson A."/>
            <person name="Svard S.G."/>
            <person name="Andersson J.O."/>
        </authorList>
    </citation>
    <scope>NUCLEOTIDE SEQUENCE</scope>
    <source>
        <strain evidence="4">ATCC 50377</strain>
    </source>
</reference>
<reference evidence="4" key="2">
    <citation type="submission" date="2020-12" db="EMBL/GenBank/DDBJ databases">
        <title>New Spironucleus salmonicida genome in near-complete chromosomes.</title>
        <authorList>
            <person name="Xu F."/>
            <person name="Kurt Z."/>
            <person name="Jimenez-Gonzalez A."/>
            <person name="Astvaldsson A."/>
            <person name="Andersson J.O."/>
            <person name="Svard S.G."/>
        </authorList>
    </citation>
    <scope>NUCLEOTIDE SEQUENCE</scope>
    <source>
        <strain evidence="4">ATCC 50377</strain>
    </source>
</reference>
<evidence type="ECO:0000256" key="1">
    <source>
        <dbReference type="SAM" id="Coils"/>
    </source>
</evidence>
<evidence type="ECO:0000256" key="2">
    <source>
        <dbReference type="SAM" id="MobiDB-lite"/>
    </source>
</evidence>
<dbReference type="EMBL" id="AUWU02000009">
    <property type="protein sequence ID" value="KAH0569582.1"/>
    <property type="molecule type" value="Genomic_DNA"/>
</dbReference>
<feature type="coiled-coil region" evidence="1">
    <location>
        <begin position="173"/>
        <end position="242"/>
    </location>
</feature>
<sequence length="494" mass="56424">MDAIQENHALKQQLRHAEQLILLAAEQTNALSERPTFQAQENLALKAALGRAEMAQNQLTNQIRNGLQQVDSLALRLRLREQEALQGERQRENLQDAILELQDQLGEWQRRAVAIPLSDNQNQLTQNDQINYSIARLNVQGRNIRTDTNQQVNSSSLATDSLNAEIKRQAAQIGLLVTKIEQKDREIERQKRENAQFQLEKCSEKERKVVLELQIQTLNRDNKRLRKRVNELIQQVRECRLIIVQDDLLKSGTARSPKIGQNSAFAAENTFENSLQKQFSIPISSVSPTKQAIRNARSRSVNNTRPEVEFRSENQEMSISEMSLSDEAPPRGQSFVHNAGFGIDDEDLQRRETSDGFRTPIQANGRENEREFIYENEQNQIDEIQGARTRSRVVLDSFEELSGEEGKGVENYEKGVENQNVIQIFEDEKNNYLSCLGSGFEQVEQIEVKRLAPQEGCLDDDIERILAQSKGSDEGKFQFQLDDRGFGGDDYDMI</sequence>
<evidence type="ECO:0000313" key="4">
    <source>
        <dbReference type="EMBL" id="KAH0569582.1"/>
    </source>
</evidence>
<dbReference type="AlphaFoldDB" id="V6LB36"/>
<feature type="compositionally biased region" description="Polar residues" evidence="2">
    <location>
        <begin position="290"/>
        <end position="305"/>
    </location>
</feature>
<keyword evidence="1" id="KW-0175">Coiled coil</keyword>
<evidence type="ECO:0000313" key="3">
    <source>
        <dbReference type="EMBL" id="EST41632.1"/>
    </source>
</evidence>
<gene>
    <name evidence="3" type="ORF">SS50377_18988</name>
    <name evidence="4" type="ORF">SS50377_28536</name>
</gene>
<dbReference type="EMBL" id="KI546169">
    <property type="protein sequence ID" value="EST41632.1"/>
    <property type="molecule type" value="Genomic_DNA"/>
</dbReference>
<feature type="region of interest" description="Disordered" evidence="2">
    <location>
        <begin position="290"/>
        <end position="315"/>
    </location>
</feature>
<accession>V6LB36</accession>
<dbReference type="Proteomes" id="UP000018208">
    <property type="component" value="Unassembled WGS sequence"/>
</dbReference>
<organism evidence="3">
    <name type="scientific">Spironucleus salmonicida</name>
    <dbReference type="NCBI Taxonomy" id="348837"/>
    <lineage>
        <taxon>Eukaryota</taxon>
        <taxon>Metamonada</taxon>
        <taxon>Diplomonadida</taxon>
        <taxon>Hexamitidae</taxon>
        <taxon>Hexamitinae</taxon>
        <taxon>Spironucleus</taxon>
    </lineage>
</organism>
<protein>
    <submittedName>
        <fullName evidence="3">Uncharacterized protein</fullName>
    </submittedName>
</protein>
<name>V6LB36_9EUKA</name>
<keyword evidence="5" id="KW-1185">Reference proteome</keyword>